<dbReference type="InterPro" id="IPR048136">
    <property type="entry name" value="STM3941-like"/>
</dbReference>
<feature type="transmembrane region" description="Helical" evidence="1">
    <location>
        <begin position="48"/>
        <end position="70"/>
    </location>
</feature>
<proteinExistence type="predicted"/>
<evidence type="ECO:0000313" key="2">
    <source>
        <dbReference type="EMBL" id="SEG04355.1"/>
    </source>
</evidence>
<dbReference type="EMBL" id="FNUT01000004">
    <property type="protein sequence ID" value="SEG04355.1"/>
    <property type="molecule type" value="Genomic_DNA"/>
</dbReference>
<feature type="transmembrane region" description="Helical" evidence="1">
    <location>
        <begin position="16"/>
        <end position="36"/>
    </location>
</feature>
<dbReference type="OrthoDB" id="6028159at2"/>
<protein>
    <submittedName>
        <fullName evidence="2">Uncharacterized protein</fullName>
    </submittedName>
</protein>
<evidence type="ECO:0000256" key="1">
    <source>
        <dbReference type="SAM" id="Phobius"/>
    </source>
</evidence>
<dbReference type="NCBIfam" id="NF041635">
    <property type="entry name" value="STM3941_fam"/>
    <property type="match status" value="1"/>
</dbReference>
<evidence type="ECO:0000313" key="3">
    <source>
        <dbReference type="Proteomes" id="UP000236731"/>
    </source>
</evidence>
<keyword evidence="1" id="KW-0472">Membrane</keyword>
<sequence>MNHHEQIEIPLSKRKMILTLLGACVFVVLGGLFVLNPQKFTSIIMRNPIVILISGIASILFFGIVGISIFRKLLDKKPGLIINHEGVNDNSSGVSAGFIPWSDIREIKVSHVFNQKFLLFIVNNPEDYLDKIKNPLKRSAMKMNYKSYGSPISISSTVLQTNFDDLSKVLVEKLKTYKQ</sequence>
<accession>A0A1H5WYM0</accession>
<keyword evidence="1" id="KW-1133">Transmembrane helix</keyword>
<dbReference type="Proteomes" id="UP000236731">
    <property type="component" value="Unassembled WGS sequence"/>
</dbReference>
<dbReference type="AlphaFoldDB" id="A0A1H5WYM0"/>
<dbReference type="RefSeq" id="WP_103905930.1">
    <property type="nucleotide sequence ID" value="NZ_CP049246.1"/>
</dbReference>
<gene>
    <name evidence="2" type="ORF">SAMN05421877_104204</name>
</gene>
<reference evidence="3" key="1">
    <citation type="submission" date="2016-10" db="EMBL/GenBank/DDBJ databases">
        <authorList>
            <person name="Varghese N."/>
            <person name="Submissions S."/>
        </authorList>
    </citation>
    <scope>NUCLEOTIDE SEQUENCE [LARGE SCALE GENOMIC DNA]</scope>
    <source>
        <strain evidence="3">DSM 22361</strain>
    </source>
</reference>
<organism evidence="2 3">
    <name type="scientific">Sphingobacterium lactis</name>
    <dbReference type="NCBI Taxonomy" id="797291"/>
    <lineage>
        <taxon>Bacteria</taxon>
        <taxon>Pseudomonadati</taxon>
        <taxon>Bacteroidota</taxon>
        <taxon>Sphingobacteriia</taxon>
        <taxon>Sphingobacteriales</taxon>
        <taxon>Sphingobacteriaceae</taxon>
        <taxon>Sphingobacterium</taxon>
    </lineage>
</organism>
<keyword evidence="3" id="KW-1185">Reference proteome</keyword>
<keyword evidence="1" id="KW-0812">Transmembrane</keyword>
<name>A0A1H5WYM0_9SPHI</name>